<evidence type="ECO:0000256" key="3">
    <source>
        <dbReference type="ARBA" id="ARBA00022480"/>
    </source>
</evidence>
<feature type="transmembrane region" description="Helical" evidence="13">
    <location>
        <begin position="69"/>
        <end position="87"/>
    </location>
</feature>
<dbReference type="PANTHER" id="PTHR11394:SF47">
    <property type="entry name" value="TASTE RECEPTOR TYPE 2 MEMBER 40"/>
    <property type="match status" value="1"/>
</dbReference>
<evidence type="ECO:0000313" key="14">
    <source>
        <dbReference type="EMBL" id="DBA18882.1"/>
    </source>
</evidence>
<feature type="transmembrane region" description="Helical" evidence="13">
    <location>
        <begin position="237"/>
        <end position="258"/>
    </location>
</feature>
<evidence type="ECO:0000313" key="15">
    <source>
        <dbReference type="Proteomes" id="UP001181693"/>
    </source>
</evidence>
<dbReference type="PANTHER" id="PTHR11394">
    <property type="entry name" value="TASTE RECEPTOR TYPE 2"/>
    <property type="match status" value="1"/>
</dbReference>
<feature type="transmembrane region" description="Helical" evidence="13">
    <location>
        <begin position="107"/>
        <end position="128"/>
    </location>
</feature>
<protein>
    <recommendedName>
        <fullName evidence="12">Taste receptor type 2</fullName>
    </recommendedName>
</protein>
<keyword evidence="7 12" id="KW-0297">G-protein coupled receptor</keyword>
<evidence type="ECO:0000256" key="2">
    <source>
        <dbReference type="ARBA" id="ARBA00007376"/>
    </source>
</evidence>
<evidence type="ECO:0000256" key="6">
    <source>
        <dbReference type="ARBA" id="ARBA00022989"/>
    </source>
</evidence>
<evidence type="ECO:0000256" key="12">
    <source>
        <dbReference type="RuleBase" id="RU004424"/>
    </source>
</evidence>
<dbReference type="GO" id="GO:0033038">
    <property type="term" value="F:bitter taste receptor activity"/>
    <property type="evidence" value="ECO:0007669"/>
    <property type="project" value="InterPro"/>
</dbReference>
<evidence type="ECO:0000256" key="11">
    <source>
        <dbReference type="RuleBase" id="RU004423"/>
    </source>
</evidence>
<evidence type="ECO:0000256" key="4">
    <source>
        <dbReference type="ARBA" id="ARBA00022606"/>
    </source>
</evidence>
<evidence type="ECO:0000256" key="5">
    <source>
        <dbReference type="ARBA" id="ARBA00022692"/>
    </source>
</evidence>
<keyword evidence="10 12" id="KW-0807">Transducer</keyword>
<dbReference type="SUPFAM" id="SSF81321">
    <property type="entry name" value="Family A G protein-coupled receptor-like"/>
    <property type="match status" value="1"/>
</dbReference>
<evidence type="ECO:0000256" key="1">
    <source>
        <dbReference type="ARBA" id="ARBA00004141"/>
    </source>
</evidence>
<dbReference type="Proteomes" id="UP001181693">
    <property type="component" value="Unassembled WGS sequence"/>
</dbReference>
<evidence type="ECO:0000256" key="10">
    <source>
        <dbReference type="ARBA" id="ARBA00023224"/>
    </source>
</evidence>
<keyword evidence="6 13" id="KW-1133">Transmembrane helix</keyword>
<keyword evidence="8 12" id="KW-0472">Membrane</keyword>
<keyword evidence="5 12" id="KW-0812">Transmembrane</keyword>
<comment type="caution">
    <text evidence="14">The sequence shown here is derived from an EMBL/GenBank/DDBJ whole genome shotgun (WGS) entry which is preliminary data.</text>
</comment>
<evidence type="ECO:0000256" key="13">
    <source>
        <dbReference type="SAM" id="Phobius"/>
    </source>
</evidence>
<gene>
    <name evidence="14" type="ORF">GDO54_014776</name>
</gene>
<feature type="transmembrane region" description="Helical" evidence="13">
    <location>
        <begin position="157"/>
        <end position="181"/>
    </location>
</feature>
<dbReference type="GO" id="GO:0004930">
    <property type="term" value="F:G protein-coupled receptor activity"/>
    <property type="evidence" value="ECO:0007669"/>
    <property type="project" value="UniProtKB-KW"/>
</dbReference>
<keyword evidence="3 12" id="KW-0919">Taste</keyword>
<dbReference type="GO" id="GO:0016020">
    <property type="term" value="C:membrane"/>
    <property type="evidence" value="ECO:0007669"/>
    <property type="project" value="UniProtKB-SubCell"/>
</dbReference>
<dbReference type="AlphaFoldDB" id="A0AAV2ZXY0"/>
<proteinExistence type="inferred from homology"/>
<reference evidence="14" key="1">
    <citation type="thesis" date="2020" institute="ProQuest LLC" country="789 East Eisenhower Parkway, Ann Arbor, MI, USA">
        <title>Comparative Genomics and Chromosome Evolution.</title>
        <authorList>
            <person name="Mudd A.B."/>
        </authorList>
    </citation>
    <scope>NUCLEOTIDE SEQUENCE</scope>
    <source>
        <strain evidence="14">1538</strain>
        <tissue evidence="14">Blood</tissue>
    </source>
</reference>
<evidence type="ECO:0000256" key="8">
    <source>
        <dbReference type="ARBA" id="ARBA00023136"/>
    </source>
</evidence>
<comment type="subcellular location">
    <subcellularLocation>
        <location evidence="1 12">Membrane</location>
        <topology evidence="1 12">Multi-pass membrane protein</topology>
    </subcellularLocation>
</comment>
<dbReference type="Pfam" id="PF05296">
    <property type="entry name" value="TAS2R"/>
    <property type="match status" value="1"/>
</dbReference>
<keyword evidence="4 12" id="KW-0716">Sensory transduction</keyword>
<name>A0AAV2ZXY0_PYXAD</name>
<organism evidence="14 15">
    <name type="scientific">Pyxicephalus adspersus</name>
    <name type="common">African bullfrog</name>
    <dbReference type="NCBI Taxonomy" id="30357"/>
    <lineage>
        <taxon>Eukaryota</taxon>
        <taxon>Metazoa</taxon>
        <taxon>Chordata</taxon>
        <taxon>Craniata</taxon>
        <taxon>Vertebrata</taxon>
        <taxon>Euteleostomi</taxon>
        <taxon>Amphibia</taxon>
        <taxon>Batrachia</taxon>
        <taxon>Anura</taxon>
        <taxon>Neobatrachia</taxon>
        <taxon>Ranoidea</taxon>
        <taxon>Pyxicephalidae</taxon>
        <taxon>Pyxicephalinae</taxon>
        <taxon>Pyxicephalus</taxon>
    </lineage>
</organism>
<sequence length="284" mass="32671">MSVYVNLFIAYKSGRSLKKNFKRKPINLIQLVMAINNLTMRCTQVVEEAGFWLPVGVKFFKVMDIYLDLYTFIAYWLTAFLCAFYFLNISKFSPQILTLIKRNLSILLPYILFFTGAGSMVITFLYLWKVEASFSGDSMNRTRNATSHAQSIVDNTLFYAIFLFIFGCCVPFVGVMFFLLVTVTSLLKHVWNIGYTGWNVQVYTTAIRTMLMFLILLILFYISDIVNFATGDTSQSFTFIITWLLMVMFPSAEALIIIQASPKLRKTFPRWFCIRANGDNSEGI</sequence>
<dbReference type="InterPro" id="IPR007960">
    <property type="entry name" value="TAS2R"/>
</dbReference>
<accession>A0AAV2ZXY0</accession>
<feature type="transmembrane region" description="Helical" evidence="13">
    <location>
        <begin position="202"/>
        <end position="222"/>
    </location>
</feature>
<keyword evidence="9 12" id="KW-0675">Receptor</keyword>
<evidence type="ECO:0000256" key="9">
    <source>
        <dbReference type="ARBA" id="ARBA00023170"/>
    </source>
</evidence>
<dbReference type="EMBL" id="DYDO01000008">
    <property type="protein sequence ID" value="DBA18882.1"/>
    <property type="molecule type" value="Genomic_DNA"/>
</dbReference>
<evidence type="ECO:0000256" key="7">
    <source>
        <dbReference type="ARBA" id="ARBA00023040"/>
    </source>
</evidence>
<comment type="similarity">
    <text evidence="2 11">Belongs to the G-protein coupled receptor T2R family.</text>
</comment>
<keyword evidence="15" id="KW-1185">Reference proteome</keyword>